<proteinExistence type="predicted"/>
<sequence>MLRFHLGKTIILTTKTDNLYIITKFLGHREINMYY</sequence>
<dbReference type="EMBL" id="BK032511">
    <property type="protein sequence ID" value="DAF44599.1"/>
    <property type="molecule type" value="Genomic_DNA"/>
</dbReference>
<evidence type="ECO:0000313" key="1">
    <source>
        <dbReference type="EMBL" id="DAF44599.1"/>
    </source>
</evidence>
<protein>
    <submittedName>
        <fullName evidence="1">Uncharacterized protein</fullName>
    </submittedName>
</protein>
<organism evidence="1">
    <name type="scientific">Podoviridae sp. ct8Lf7</name>
    <dbReference type="NCBI Taxonomy" id="2827723"/>
    <lineage>
        <taxon>Viruses</taxon>
        <taxon>Duplodnaviria</taxon>
        <taxon>Heunggongvirae</taxon>
        <taxon>Uroviricota</taxon>
        <taxon>Caudoviricetes</taxon>
    </lineage>
</organism>
<name>A0A8S5S1K7_9CAUD</name>
<reference evidence="1" key="1">
    <citation type="journal article" date="2021" name="Proc. Natl. Acad. Sci. U.S.A.">
        <title>A Catalog of Tens of Thousands of Viruses from Human Metagenomes Reveals Hidden Associations with Chronic Diseases.</title>
        <authorList>
            <person name="Tisza M.J."/>
            <person name="Buck C.B."/>
        </authorList>
    </citation>
    <scope>NUCLEOTIDE SEQUENCE</scope>
    <source>
        <strain evidence="1">Ct8Lf7</strain>
    </source>
</reference>
<accession>A0A8S5S1K7</accession>